<dbReference type="InterPro" id="IPR014825">
    <property type="entry name" value="DNA_alkylation"/>
</dbReference>
<dbReference type="InterPro" id="IPR016024">
    <property type="entry name" value="ARM-type_fold"/>
</dbReference>
<protein>
    <submittedName>
        <fullName evidence="1">DNA alkylation repair protein</fullName>
    </submittedName>
</protein>
<accession>A0ABU4JJN6</accession>
<gene>
    <name evidence="1" type="ORF">NG800_012350</name>
</gene>
<dbReference type="Proteomes" id="UP001204439">
    <property type="component" value="Unassembled WGS sequence"/>
</dbReference>
<evidence type="ECO:0000313" key="2">
    <source>
        <dbReference type="Proteomes" id="UP001204439"/>
    </source>
</evidence>
<evidence type="ECO:0000313" key="1">
    <source>
        <dbReference type="EMBL" id="MDW8549706.1"/>
    </source>
</evidence>
<sequence>MTDTKRKGARSTKDIPADILEQLNSGEIETANLVEWLAIDQTILLKNLLRKHNREHYLEPILSNVENLKKQTVNTINEAIGTALFELSISNNDEEILSIISIHKADVVRCWATYTIGKNQNLGIEETLEKIKIFAADKHFGVREISWLAIRPKILKHLEKSLAILSQWTNDDDENVRRFSTEATRPRGVWSEHIEQLKQNPEIASPILEKLKSDKSKYVQDSVGNWLNDASKTQAKFVEELCRKWLQESNTKETNYIVKRALRTIDKAKS</sequence>
<organism evidence="1 2">
    <name type="scientific">Epilithonimonas ginsengisoli</name>
    <dbReference type="NCBI Taxonomy" id="1245592"/>
    <lineage>
        <taxon>Bacteria</taxon>
        <taxon>Pseudomonadati</taxon>
        <taxon>Bacteroidota</taxon>
        <taxon>Flavobacteriia</taxon>
        <taxon>Flavobacteriales</taxon>
        <taxon>Weeksellaceae</taxon>
        <taxon>Chryseobacterium group</taxon>
        <taxon>Epilithonimonas</taxon>
    </lineage>
</organism>
<name>A0ABU4JJN6_9FLAO</name>
<comment type="caution">
    <text evidence="1">The sequence shown here is derived from an EMBL/GenBank/DDBJ whole genome shotgun (WGS) entry which is preliminary data.</text>
</comment>
<dbReference type="Gene3D" id="1.25.40.290">
    <property type="entry name" value="ARM repeat domains"/>
    <property type="match status" value="1"/>
</dbReference>
<dbReference type="Pfam" id="PF08713">
    <property type="entry name" value="DNA_alkylation"/>
    <property type="match status" value="1"/>
</dbReference>
<dbReference type="RefSeq" id="WP_063970132.1">
    <property type="nucleotide sequence ID" value="NZ_JAMXLT020000021.1"/>
</dbReference>
<dbReference type="SUPFAM" id="SSF48371">
    <property type="entry name" value="ARM repeat"/>
    <property type="match status" value="1"/>
</dbReference>
<reference evidence="1 2" key="1">
    <citation type="submission" date="2023-11" db="EMBL/GenBank/DDBJ databases">
        <title>First isolation, identification, and characterization of non-pathogenic Epilithonimonas ginsengisoli isolated from diseased farmed rainbow trout (Oncorhynchus mykiss) in Chile.</title>
        <authorList>
            <person name="Miranda C.D."/>
            <person name="Irgang R."/>
            <person name="Concha C."/>
            <person name="Rojas R."/>
            <person name="Avendano R."/>
        </authorList>
    </citation>
    <scope>NUCLEOTIDE SEQUENCE [LARGE SCALE GENOMIC DNA]</scope>
    <source>
        <strain evidence="1 2">FP99</strain>
    </source>
</reference>
<dbReference type="EMBL" id="JAMXLT020000021">
    <property type="protein sequence ID" value="MDW8549706.1"/>
    <property type="molecule type" value="Genomic_DNA"/>
</dbReference>
<keyword evidence="2" id="KW-1185">Reference proteome</keyword>
<proteinExistence type="predicted"/>